<keyword evidence="6" id="KW-0067">ATP-binding</keyword>
<accession>A0A2X0P3G7</accession>
<evidence type="ECO:0000256" key="2">
    <source>
        <dbReference type="ARBA" id="ARBA00022448"/>
    </source>
</evidence>
<dbReference type="Pfam" id="PF00005">
    <property type="entry name" value="ABC_tran"/>
    <property type="match status" value="2"/>
</dbReference>
<dbReference type="EMBL" id="FQNC01000045">
    <property type="protein sequence ID" value="SGY62948.1"/>
    <property type="molecule type" value="Genomic_DNA"/>
</dbReference>
<evidence type="ECO:0000256" key="5">
    <source>
        <dbReference type="ARBA" id="ARBA00022741"/>
    </source>
</evidence>
<evidence type="ECO:0000256" key="10">
    <source>
        <dbReference type="SAM" id="Phobius"/>
    </source>
</evidence>
<keyword evidence="5" id="KW-0547">Nucleotide-binding</keyword>
<evidence type="ECO:0000256" key="6">
    <source>
        <dbReference type="ARBA" id="ARBA00022840"/>
    </source>
</evidence>
<dbReference type="PANTHER" id="PTHR24223:SF353">
    <property type="entry name" value="ABC TRANSPORTER ATP-BINDING PROTEIN_PERMEASE VMR1-RELATED"/>
    <property type="match status" value="1"/>
</dbReference>
<feature type="region of interest" description="Disordered" evidence="9">
    <location>
        <begin position="1586"/>
        <end position="1626"/>
    </location>
</feature>
<keyword evidence="7 10" id="KW-1133">Transmembrane helix</keyword>
<dbReference type="PROSITE" id="PS50893">
    <property type="entry name" value="ABC_TRANSPORTER_2"/>
    <property type="match status" value="2"/>
</dbReference>
<feature type="domain" description="ABC transmembrane type-1" evidence="12">
    <location>
        <begin position="1108"/>
        <end position="1432"/>
    </location>
</feature>
<protein>
    <submittedName>
        <fullName evidence="13">BQ5605_C007g04758 protein</fullName>
    </submittedName>
</protein>
<feature type="transmembrane region" description="Helical" evidence="10">
    <location>
        <begin position="1292"/>
        <end position="1312"/>
    </location>
</feature>
<dbReference type="SUPFAM" id="SSF52540">
    <property type="entry name" value="P-loop containing nucleoside triphosphate hydrolases"/>
    <property type="match status" value="2"/>
</dbReference>
<dbReference type="InterPro" id="IPR027417">
    <property type="entry name" value="P-loop_NTPase"/>
</dbReference>
<dbReference type="CDD" id="cd18596">
    <property type="entry name" value="ABC_6TM_VMR1_D1_like"/>
    <property type="match status" value="1"/>
</dbReference>
<evidence type="ECO:0000256" key="7">
    <source>
        <dbReference type="ARBA" id="ARBA00022989"/>
    </source>
</evidence>
<dbReference type="CDD" id="cd03244">
    <property type="entry name" value="ABCC_MRP_domain2"/>
    <property type="match status" value="1"/>
</dbReference>
<dbReference type="CDD" id="cd03250">
    <property type="entry name" value="ABCC_MRP_domain1"/>
    <property type="match status" value="1"/>
</dbReference>
<feature type="region of interest" description="Disordered" evidence="9">
    <location>
        <begin position="528"/>
        <end position="550"/>
    </location>
</feature>
<feature type="domain" description="ABC transmembrane type-1" evidence="12">
    <location>
        <begin position="439"/>
        <end position="751"/>
    </location>
</feature>
<dbReference type="InterPro" id="IPR003593">
    <property type="entry name" value="AAA+_ATPase"/>
</dbReference>
<evidence type="ECO:0000313" key="14">
    <source>
        <dbReference type="Proteomes" id="UP000249464"/>
    </source>
</evidence>
<dbReference type="SUPFAM" id="SSF90123">
    <property type="entry name" value="ABC transporter transmembrane region"/>
    <property type="match status" value="2"/>
</dbReference>
<evidence type="ECO:0000256" key="8">
    <source>
        <dbReference type="ARBA" id="ARBA00023136"/>
    </source>
</evidence>
<dbReference type="STRING" id="796604.A0A2X0P3G7"/>
<evidence type="ECO:0000256" key="1">
    <source>
        <dbReference type="ARBA" id="ARBA00004370"/>
    </source>
</evidence>
<dbReference type="GO" id="GO:0000329">
    <property type="term" value="C:fungal-type vacuole membrane"/>
    <property type="evidence" value="ECO:0007669"/>
    <property type="project" value="TreeGrafter"/>
</dbReference>
<keyword evidence="4" id="KW-0677">Repeat</keyword>
<dbReference type="PROSITE" id="PS50929">
    <property type="entry name" value="ABC_TM1F"/>
    <property type="match status" value="2"/>
</dbReference>
<dbReference type="Pfam" id="PF00664">
    <property type="entry name" value="ABC_membrane"/>
    <property type="match status" value="2"/>
</dbReference>
<feature type="transmembrane region" description="Helical" evidence="10">
    <location>
        <begin position="1105"/>
        <end position="1130"/>
    </location>
</feature>
<name>A0A2X0P3G7_9BASI</name>
<dbReference type="SMART" id="SM00382">
    <property type="entry name" value="AAA"/>
    <property type="match status" value="2"/>
</dbReference>
<sequence>MDSQLTFDYPSSSDGWCQNDSAPYWNGREFSLCFLRRTIDGLIPLACLSISLLSTLFITLFHLYLITSRRRARNKKAVSSSRDRAPHRRRRSSIASQEIKRAGLSAITEAENEVILAVVRDESPDLSAKELETLAGETGSPSAIDDEDEELERATLQLGAGMVASAMWSNKKDVLGLLGAAGVLGLSVVKMLAATDDGANWLLFGITTWVSRPVLGSPYPGSRSLTSPESDSFQSWMTLLSLVKLAISVSRKLGSLQAPKRPHRGLPRVYTFLELNLIPWLLVYQVIAFQDVYDALTSSRPSTMREIRIEVALFALTLAMTAVEIFWPRPSRFTSRSAKHNRSSAESGNLPPSHELNASLYSLLTFSYVGGFLFRHARTTIQRDDIPDLRPDDQTARVVLNFRRDCGHLGRSFPKRAHSLGMTVKLLFHFRKLLMAQQLWALITALSRAIPSLFLRGLLNEIAKRSRGEEAPVHVALLFATGMFFSQLISTVSGSQALYIGRRIGIRLRSVLIGEIFTKALRRKDLAGSSQEDASEDKTGEAKNHGDEPELKEIEEELERASSGKILNLIAIDTFRISEVSSYLHFIFPDLSLEIIIIVILLFQVLGWAAMAGVIVLVTLVPIQTYLARRFNQFQTKLLAAADARISLATEVITSVRIVKYFAWEEKFLAMMHVTRMKELDALWSRAMVMVSSSLIFNGAPVIVSLATFVCQTKVLKRELTASDAFTALSLFNVLRGPLEGFPDMVVSVLQAHVSLKRIDDFLNEQETAKYAVVKEPRTGSDPIVGFTDSASFTWADEAEAREDLSVFRIRDLNLSFPVGKFSIILGPVGSGKTTLLMSLLGETNQLSGSAFLPSPVGRSTGEDPAILTDTTAYAAQSPWLMSATIRDNILFGSPMNERRYKDVLEACALNPDLKQFELGEDTEVGEKGTVLSGGQKARLALARAVYSPARTILGDDVLSAVDSHTAQHLVNKCFKGPLMRHRTIVLVTHAVDLCLPVASYVVSMDAGSVISVGSPAEISLGDDFIAKLDPDSSHIKTSNENESQVLIEAIAEGETDAVVLAEREEDRRRRQEKLRLIKDETKSDGAVSAKVYLMYLRAMGGFRIACVSLSLFVLAHLSEIAVSLALRWWSSSYDHHRDVSTSAHIMSTLAMSANRWASLIQTVKHSLLWTPTSSSGMSISSLAQEQHSTDYWMKVYCVLVAINLVLYGGRVFFFLWRGIIASRIIYEMLVTRILRAPIRFFDSTPQGRILNRLSKDVETIDQDTSNCLMFFCVEILGVFGIIITISIVLPVFLIAAFFISIIYMFMGWLYICSSRELNRFDSVSKSPIFSIFGESLTGVSTIRAFGDGTRFMRNIFKLVDLNNRPFLAMWQANRWLSFRVDVAGIGITVAAAVLILLTPSIDAGAAGFILSFTMSFMDRILWAVRLWSMVEINANSIERVQEYLEVDQEKLDGVSPPAVWPSRDGTITVENLTATYSSDLPPVLKNVSFSVAPREKIGICGRTGSGKSTLGLCFFRFIEATSGRIVVDGLDIAKLNLLDLRSRLTIVAQESALFAGTIRFNLDPFEQFEDSDVWDALRRVQMAAPLTPKPTPAATPAGPSRAASPTEDGSGESDGSDDATATVTPVEGLERNIVKSLDMQVSEGGKNFSAGQRQLLALARGILKLRTSNILLLDESTASLDQATDEHIQTTIREQMSDATILCIAHRLKTIIDYDKILVLGAGEVLEFDTPANLINDETSVFADLCRKSGDFDELKAMADGKSAHASRIARVSGLRCLTRPHIQRPFLPVSHHCRSAALKLQPIEKNVELLHPSFNLAPTSNVRLFGLGLALAFASALYPRLPYYLPSGVSSLLPFQGPEQHLSKWHQAQTFQNLLPHPANHDPFDVKEPEAERQRRLLSEDGENQKRKEEKRLQREWEKRIEMAGGENRIHPELPAYFVQVLIDRASFIVACSLLLRLLMVCFVVRFARDAILSTAPPIRGLDRRSPLSQTLGKIGDEIIHQVKPNTILLLVPVETTQPFLQVSTLESLTYVSSSGVEAQISGNPSLAQSLITSLAYASPAVPAVSSRQNLHDSVAPVLETMFGPLLNVKVVQISVPVLNQGTWDSEKYFDIGHALLKTRQEEQDVVVLALGKLGAGKNLPLLDDALAHHTHHPRFTSLLSLIHASSGKKPSRAVPRSLAAIYTAVGAAGEGEGARLDEQGNCWRFGAVPMAKNPKYLKG</sequence>
<feature type="transmembrane region" description="Helical" evidence="10">
    <location>
        <begin position="174"/>
        <end position="193"/>
    </location>
</feature>
<feature type="transmembrane region" description="Helical" evidence="10">
    <location>
        <begin position="1192"/>
        <end position="1217"/>
    </location>
</feature>
<dbReference type="InterPro" id="IPR011527">
    <property type="entry name" value="ABC1_TM_dom"/>
</dbReference>
<reference evidence="13 14" key="1">
    <citation type="submission" date="2016-11" db="EMBL/GenBank/DDBJ databases">
        <authorList>
            <person name="Jaros S."/>
            <person name="Januszkiewicz K."/>
            <person name="Wedrychowicz H."/>
        </authorList>
    </citation>
    <scope>NUCLEOTIDE SEQUENCE [LARGE SCALE GENOMIC DNA]</scope>
</reference>
<dbReference type="CDD" id="cd18604">
    <property type="entry name" value="ABC_6TM_VMR1_D2_like"/>
    <property type="match status" value="1"/>
</dbReference>
<feature type="transmembrane region" description="Helical" evidence="10">
    <location>
        <begin position="683"/>
        <end position="710"/>
    </location>
</feature>
<proteinExistence type="predicted"/>
<organism evidence="13 14">
    <name type="scientific">Microbotryum silenes-dioicae</name>
    <dbReference type="NCBI Taxonomy" id="796604"/>
    <lineage>
        <taxon>Eukaryota</taxon>
        <taxon>Fungi</taxon>
        <taxon>Dikarya</taxon>
        <taxon>Basidiomycota</taxon>
        <taxon>Pucciniomycotina</taxon>
        <taxon>Microbotryomycetes</taxon>
        <taxon>Microbotryales</taxon>
        <taxon>Microbotryaceae</taxon>
        <taxon>Microbotryum</taxon>
    </lineage>
</organism>
<dbReference type="InterPro" id="IPR050173">
    <property type="entry name" value="ABC_transporter_C-like"/>
</dbReference>
<dbReference type="InterPro" id="IPR036640">
    <property type="entry name" value="ABC1_TM_sf"/>
</dbReference>
<dbReference type="PROSITE" id="PS00211">
    <property type="entry name" value="ABC_TRANSPORTER_1"/>
    <property type="match status" value="2"/>
</dbReference>
<keyword evidence="3 10" id="KW-0812">Transmembrane</keyword>
<dbReference type="Gene3D" id="3.40.830.10">
    <property type="entry name" value="LigB-like"/>
    <property type="match status" value="1"/>
</dbReference>
<feature type="domain" description="ABC transporter" evidence="11">
    <location>
        <begin position="793"/>
        <end position="1032"/>
    </location>
</feature>
<keyword evidence="8 10" id="KW-0472">Membrane</keyword>
<feature type="domain" description="ABC transporter" evidence="11">
    <location>
        <begin position="1468"/>
        <end position="1748"/>
    </location>
</feature>
<evidence type="ECO:0000256" key="3">
    <source>
        <dbReference type="ARBA" id="ARBA00022692"/>
    </source>
</evidence>
<feature type="transmembrane region" description="Helical" evidence="10">
    <location>
        <begin position="42"/>
        <end position="66"/>
    </location>
</feature>
<evidence type="ECO:0000256" key="4">
    <source>
        <dbReference type="ARBA" id="ARBA00022737"/>
    </source>
</evidence>
<evidence type="ECO:0000256" key="9">
    <source>
        <dbReference type="SAM" id="MobiDB-lite"/>
    </source>
</evidence>
<evidence type="ECO:0000259" key="11">
    <source>
        <dbReference type="PROSITE" id="PS50893"/>
    </source>
</evidence>
<comment type="subcellular location">
    <subcellularLocation>
        <location evidence="1">Membrane</location>
    </subcellularLocation>
</comment>
<keyword evidence="2" id="KW-0813">Transport</keyword>
<dbReference type="GO" id="GO:0140359">
    <property type="term" value="F:ABC-type transporter activity"/>
    <property type="evidence" value="ECO:0007669"/>
    <property type="project" value="InterPro"/>
</dbReference>
<dbReference type="InterPro" id="IPR017871">
    <property type="entry name" value="ABC_transporter-like_CS"/>
</dbReference>
<dbReference type="PANTHER" id="PTHR24223">
    <property type="entry name" value="ATP-BINDING CASSETTE SUB-FAMILY C"/>
    <property type="match status" value="1"/>
</dbReference>
<feature type="transmembrane region" description="Helical" evidence="10">
    <location>
        <begin position="1268"/>
        <end position="1286"/>
    </location>
</feature>
<keyword evidence="14" id="KW-1185">Reference proteome</keyword>
<dbReference type="Proteomes" id="UP000249464">
    <property type="component" value="Unassembled WGS sequence"/>
</dbReference>
<dbReference type="GO" id="GO:0016887">
    <property type="term" value="F:ATP hydrolysis activity"/>
    <property type="evidence" value="ECO:0007669"/>
    <property type="project" value="InterPro"/>
</dbReference>
<gene>
    <name evidence="13" type="primary">BQ5605_C007g04758</name>
    <name evidence="13" type="ORF">BQ5605_C007G04758</name>
</gene>
<feature type="compositionally biased region" description="Low complexity" evidence="9">
    <location>
        <begin position="1595"/>
        <end position="1609"/>
    </location>
</feature>
<feature type="region of interest" description="Disordered" evidence="9">
    <location>
        <begin position="1884"/>
        <end position="1913"/>
    </location>
</feature>
<evidence type="ECO:0000259" key="12">
    <source>
        <dbReference type="PROSITE" id="PS50929"/>
    </source>
</evidence>
<dbReference type="GO" id="GO:0005524">
    <property type="term" value="F:ATP binding"/>
    <property type="evidence" value="ECO:0007669"/>
    <property type="project" value="UniProtKB-KW"/>
</dbReference>
<evidence type="ECO:0000313" key="13">
    <source>
        <dbReference type="EMBL" id="SGY62948.1"/>
    </source>
</evidence>
<feature type="transmembrane region" description="Helical" evidence="10">
    <location>
        <begin position="1377"/>
        <end position="1398"/>
    </location>
</feature>
<dbReference type="Gene3D" id="3.40.50.300">
    <property type="entry name" value="P-loop containing nucleotide triphosphate hydrolases"/>
    <property type="match status" value="2"/>
</dbReference>
<feature type="transmembrane region" description="Helical" evidence="10">
    <location>
        <begin position="609"/>
        <end position="628"/>
    </location>
</feature>
<feature type="transmembrane region" description="Helical" evidence="10">
    <location>
        <begin position="583"/>
        <end position="603"/>
    </location>
</feature>
<dbReference type="InterPro" id="IPR003439">
    <property type="entry name" value="ABC_transporter-like_ATP-bd"/>
</dbReference>
<feature type="compositionally biased region" description="Basic and acidic residues" evidence="9">
    <location>
        <begin position="536"/>
        <end position="550"/>
    </location>
</feature>
<dbReference type="Gene3D" id="1.20.1560.10">
    <property type="entry name" value="ABC transporter type 1, transmembrane domain"/>
    <property type="match status" value="2"/>
</dbReference>